<keyword evidence="3" id="KW-1185">Reference proteome</keyword>
<dbReference type="Proteomes" id="UP000322234">
    <property type="component" value="Unassembled WGS sequence"/>
</dbReference>
<feature type="compositionally biased region" description="Basic and acidic residues" evidence="1">
    <location>
        <begin position="50"/>
        <end position="60"/>
    </location>
</feature>
<dbReference type="EMBL" id="VBQZ03000006">
    <property type="protein sequence ID" value="MXQ81133.1"/>
    <property type="molecule type" value="Genomic_DNA"/>
</dbReference>
<gene>
    <name evidence="2" type="ORF">E5288_WYG012918</name>
</gene>
<evidence type="ECO:0000256" key="1">
    <source>
        <dbReference type="SAM" id="MobiDB-lite"/>
    </source>
</evidence>
<comment type="caution">
    <text evidence="2">The sequence shown here is derived from an EMBL/GenBank/DDBJ whole genome shotgun (WGS) entry which is preliminary data.</text>
</comment>
<name>A0A6B0R0N7_9CETA</name>
<dbReference type="AlphaFoldDB" id="A0A6B0R0N7"/>
<reference evidence="2" key="1">
    <citation type="submission" date="2019-10" db="EMBL/GenBank/DDBJ databases">
        <title>The sequence and de novo assembly of the wild yak genome.</title>
        <authorList>
            <person name="Liu Y."/>
        </authorList>
    </citation>
    <scope>NUCLEOTIDE SEQUENCE [LARGE SCALE GENOMIC DNA]</scope>
    <source>
        <strain evidence="2">WY2019</strain>
    </source>
</reference>
<accession>A0A6B0R0N7</accession>
<feature type="compositionally biased region" description="Basic and acidic residues" evidence="1">
    <location>
        <begin position="69"/>
        <end position="86"/>
    </location>
</feature>
<proteinExistence type="predicted"/>
<evidence type="ECO:0000313" key="2">
    <source>
        <dbReference type="EMBL" id="MXQ81133.1"/>
    </source>
</evidence>
<sequence>MSSEDSEYTTSKKTVGTEGSEVMDTEITPKPRGTKKVAIRNQVGEEASDKEEAWSREKGRQLAAGSLRKPWETHGEDDGATIRKEPGYMSPHMAWSYLMEADPSFQASSPVGPNYEL</sequence>
<feature type="region of interest" description="Disordered" evidence="1">
    <location>
        <begin position="1"/>
        <end position="86"/>
    </location>
</feature>
<evidence type="ECO:0000313" key="3">
    <source>
        <dbReference type="Proteomes" id="UP000322234"/>
    </source>
</evidence>
<organism evidence="2 3">
    <name type="scientific">Bos mutus</name>
    <name type="common">wild yak</name>
    <dbReference type="NCBI Taxonomy" id="72004"/>
    <lineage>
        <taxon>Eukaryota</taxon>
        <taxon>Metazoa</taxon>
        <taxon>Chordata</taxon>
        <taxon>Craniata</taxon>
        <taxon>Vertebrata</taxon>
        <taxon>Euteleostomi</taxon>
        <taxon>Mammalia</taxon>
        <taxon>Eutheria</taxon>
        <taxon>Laurasiatheria</taxon>
        <taxon>Artiodactyla</taxon>
        <taxon>Ruminantia</taxon>
        <taxon>Pecora</taxon>
        <taxon>Bovidae</taxon>
        <taxon>Bovinae</taxon>
        <taxon>Bos</taxon>
    </lineage>
</organism>
<protein>
    <submittedName>
        <fullName evidence="2">Uncharacterized protein</fullName>
    </submittedName>
</protein>